<evidence type="ECO:0000313" key="8">
    <source>
        <dbReference type="EMBL" id="CAB4028446.1"/>
    </source>
</evidence>
<name>A0A7D9JF10_PARCT</name>
<dbReference type="PANTHER" id="PTHR24025">
    <property type="entry name" value="DESMOGLEIN FAMILY MEMBER"/>
    <property type="match status" value="1"/>
</dbReference>
<dbReference type="FunFam" id="2.60.40.60:FF:000021">
    <property type="entry name" value="FAT atypical cadherin 1"/>
    <property type="match status" value="1"/>
</dbReference>
<dbReference type="SMART" id="SM00112">
    <property type="entry name" value="CA"/>
    <property type="match status" value="2"/>
</dbReference>
<evidence type="ECO:0000256" key="7">
    <source>
        <dbReference type="ARBA" id="ARBA00023136"/>
    </source>
</evidence>
<keyword evidence="9" id="KW-1185">Reference proteome</keyword>
<evidence type="ECO:0000313" key="9">
    <source>
        <dbReference type="Proteomes" id="UP001152795"/>
    </source>
</evidence>
<gene>
    <name evidence="8" type="ORF">PACLA_8A015934</name>
</gene>
<protein>
    <submittedName>
        <fullName evidence="8">Syntaxin-binding 5-like</fullName>
    </submittedName>
</protein>
<dbReference type="GO" id="GO:0005509">
    <property type="term" value="F:calcium ion binding"/>
    <property type="evidence" value="ECO:0007669"/>
    <property type="project" value="UniProtKB-UniRule"/>
</dbReference>
<dbReference type="SUPFAM" id="SSF58038">
    <property type="entry name" value="SNARE fusion complex"/>
    <property type="match status" value="1"/>
</dbReference>
<reference evidence="8" key="1">
    <citation type="submission" date="2020-04" db="EMBL/GenBank/DDBJ databases">
        <authorList>
            <person name="Alioto T."/>
            <person name="Alioto T."/>
            <person name="Gomez Garrido J."/>
        </authorList>
    </citation>
    <scope>NUCLEOTIDE SEQUENCE</scope>
    <source>
        <strain evidence="8">A484AB</strain>
    </source>
</reference>
<dbReference type="CDD" id="cd15873">
    <property type="entry name" value="R-SNARE_STXBP5_6"/>
    <property type="match status" value="1"/>
</dbReference>
<keyword evidence="4" id="KW-0106">Calcium</keyword>
<dbReference type="GO" id="GO:0007156">
    <property type="term" value="P:homophilic cell adhesion via plasma membrane adhesion molecules"/>
    <property type="evidence" value="ECO:0007669"/>
    <property type="project" value="InterPro"/>
</dbReference>
<dbReference type="PROSITE" id="PS50892">
    <property type="entry name" value="V_SNARE"/>
    <property type="match status" value="1"/>
</dbReference>
<dbReference type="Pfam" id="PF00957">
    <property type="entry name" value="Synaptobrevin"/>
    <property type="match status" value="1"/>
</dbReference>
<dbReference type="AlphaFoldDB" id="A0A7D9JF10"/>
<evidence type="ECO:0000256" key="2">
    <source>
        <dbReference type="ARBA" id="ARBA00022692"/>
    </source>
</evidence>
<dbReference type="Pfam" id="PF00028">
    <property type="entry name" value="Cadherin"/>
    <property type="match status" value="2"/>
</dbReference>
<organism evidence="8 9">
    <name type="scientific">Paramuricea clavata</name>
    <name type="common">Red gorgonian</name>
    <name type="synonym">Violescent sea-whip</name>
    <dbReference type="NCBI Taxonomy" id="317549"/>
    <lineage>
        <taxon>Eukaryota</taxon>
        <taxon>Metazoa</taxon>
        <taxon>Cnidaria</taxon>
        <taxon>Anthozoa</taxon>
        <taxon>Octocorallia</taxon>
        <taxon>Malacalcyonacea</taxon>
        <taxon>Plexauridae</taxon>
        <taxon>Paramuricea</taxon>
    </lineage>
</organism>
<dbReference type="GO" id="GO:0005886">
    <property type="term" value="C:plasma membrane"/>
    <property type="evidence" value="ECO:0007669"/>
    <property type="project" value="InterPro"/>
</dbReference>
<dbReference type="InterPro" id="IPR020894">
    <property type="entry name" value="Cadherin_CS"/>
</dbReference>
<dbReference type="PANTHER" id="PTHR24025:SF23">
    <property type="entry name" value="NEURAL-CADHERIN"/>
    <property type="match status" value="1"/>
</dbReference>
<evidence type="ECO:0000256" key="4">
    <source>
        <dbReference type="ARBA" id="ARBA00022837"/>
    </source>
</evidence>
<evidence type="ECO:0000256" key="6">
    <source>
        <dbReference type="ARBA" id="ARBA00022989"/>
    </source>
</evidence>
<evidence type="ECO:0000256" key="5">
    <source>
        <dbReference type="ARBA" id="ARBA00022889"/>
    </source>
</evidence>
<evidence type="ECO:0000256" key="1">
    <source>
        <dbReference type="ARBA" id="ARBA00004370"/>
    </source>
</evidence>
<accession>A0A7D9JF10</accession>
<dbReference type="Proteomes" id="UP001152795">
    <property type="component" value="Unassembled WGS sequence"/>
</dbReference>
<comment type="caution">
    <text evidence="8">The sequence shown here is derived from an EMBL/GenBank/DDBJ whole genome shotgun (WGS) entry which is preliminary data.</text>
</comment>
<keyword evidence="5" id="KW-0130">Cell adhesion</keyword>
<sequence length="364" mass="40844">MPFRVDPGTGWIYTTKRLDREEKDRYLLHYMASADLGRTSLATMVNVTIRLGDENDNRPTFSQSYYSTVVTSHELGMSVLTVQAIDKDDGENGRVTYGIVKGQDKHYFTIHSRTGELKTREHLPATSLLALKIYISANDHGTPLLFSSKPVPVFVFIGSTFPITVETVKRTTSTIKLRFTMINVSLADISHIGVVMQGVENITDCKFLHTFKFGCDGQALYLHSPTELQLLSIFTKTGLNFPDFSGTLFTVVPVPERPNRGFFATLLNLGPSDLDRERLFGTESGKASQSLATRVPGRGTEDIQARSGGIADVMSKNMESLNERGEKLGELEDRTRQMRDQAEQYSRNAHALAQRFKDKKWYQL</sequence>
<dbReference type="OrthoDB" id="19944at2759"/>
<keyword evidence="7" id="KW-0472">Membrane</keyword>
<dbReference type="PRINTS" id="PR00205">
    <property type="entry name" value="CADHERIN"/>
</dbReference>
<evidence type="ECO:0000256" key="3">
    <source>
        <dbReference type="ARBA" id="ARBA00022737"/>
    </source>
</evidence>
<dbReference type="InterPro" id="IPR042855">
    <property type="entry name" value="V_SNARE_CC"/>
</dbReference>
<dbReference type="EMBL" id="CACRXK020015492">
    <property type="protein sequence ID" value="CAB4028446.1"/>
    <property type="molecule type" value="Genomic_DNA"/>
</dbReference>
<dbReference type="InterPro" id="IPR050971">
    <property type="entry name" value="Cadherin-domain_protein"/>
</dbReference>
<keyword evidence="2" id="KW-0812">Transmembrane</keyword>
<dbReference type="PROSITE" id="PS00232">
    <property type="entry name" value="CADHERIN_1"/>
    <property type="match status" value="1"/>
</dbReference>
<keyword evidence="6" id="KW-1133">Transmembrane helix</keyword>
<dbReference type="CDD" id="cd11304">
    <property type="entry name" value="Cadherin_repeat"/>
    <property type="match status" value="2"/>
</dbReference>
<dbReference type="Gene3D" id="1.20.5.110">
    <property type="match status" value="1"/>
</dbReference>
<keyword evidence="3" id="KW-0677">Repeat</keyword>
<dbReference type="GO" id="GO:0005911">
    <property type="term" value="C:cell-cell junction"/>
    <property type="evidence" value="ECO:0007669"/>
    <property type="project" value="TreeGrafter"/>
</dbReference>
<dbReference type="InterPro" id="IPR015919">
    <property type="entry name" value="Cadherin-like_sf"/>
</dbReference>
<proteinExistence type="predicted"/>
<dbReference type="Gene3D" id="2.60.40.60">
    <property type="entry name" value="Cadherins"/>
    <property type="match status" value="2"/>
</dbReference>
<comment type="subcellular location">
    <subcellularLocation>
        <location evidence="1">Membrane</location>
    </subcellularLocation>
</comment>
<dbReference type="PROSITE" id="PS50268">
    <property type="entry name" value="CADHERIN_2"/>
    <property type="match status" value="2"/>
</dbReference>
<dbReference type="SUPFAM" id="SSF49313">
    <property type="entry name" value="Cadherin-like"/>
    <property type="match status" value="2"/>
</dbReference>
<dbReference type="InterPro" id="IPR002126">
    <property type="entry name" value="Cadherin-like_dom"/>
</dbReference>